<proteinExistence type="predicted"/>
<name>A0ABY5C2T9_9LACO</name>
<dbReference type="EMBL" id="CP097122">
    <property type="protein sequence ID" value="USS92158.1"/>
    <property type="molecule type" value="Genomic_DNA"/>
</dbReference>
<keyword evidence="2" id="KW-1185">Reference proteome</keyword>
<protein>
    <submittedName>
        <fullName evidence="1">Uncharacterized protein</fullName>
    </submittedName>
</protein>
<evidence type="ECO:0000313" key="2">
    <source>
        <dbReference type="Proteomes" id="UP001056093"/>
    </source>
</evidence>
<dbReference type="RefSeq" id="WP_252773959.1">
    <property type="nucleotide sequence ID" value="NZ_CP097122.1"/>
</dbReference>
<sequence>MVTKQLSLFKEKEQSVVDRVEQIIREEIINCKKRNINYKKQKKIRQLQKYIDFLNIRLSFIPITSEQHAILKFKINQEVKKLNQLIMKEEKNED</sequence>
<gene>
    <name evidence="1" type="ORF">M3M36_00645</name>
</gene>
<dbReference type="Proteomes" id="UP001056093">
    <property type="component" value="Chromosome"/>
</dbReference>
<organism evidence="1 2">
    <name type="scientific">Fructobacillus americanaquae</name>
    <dbReference type="NCBI Taxonomy" id="2940302"/>
    <lineage>
        <taxon>Bacteria</taxon>
        <taxon>Bacillati</taxon>
        <taxon>Bacillota</taxon>
        <taxon>Bacilli</taxon>
        <taxon>Lactobacillales</taxon>
        <taxon>Lactobacillaceae</taxon>
        <taxon>Fructobacillus</taxon>
    </lineage>
</organism>
<reference evidence="1" key="1">
    <citation type="submission" date="2022-05" db="EMBL/GenBank/DDBJ databases">
        <authorList>
            <person name="Oliphant S.A."/>
            <person name="Watson-Haigh N.S."/>
            <person name="Sumby K.M."/>
            <person name="Gardner J.M."/>
            <person name="Jiranek V."/>
        </authorList>
    </citation>
    <scope>NUCLEOTIDE SEQUENCE</scope>
    <source>
        <strain evidence="1">KI3_B9</strain>
    </source>
</reference>
<evidence type="ECO:0000313" key="1">
    <source>
        <dbReference type="EMBL" id="USS92158.1"/>
    </source>
</evidence>
<accession>A0ABY5C2T9</accession>